<gene>
    <name evidence="1" type="ORF">BCB44BAC_01293</name>
</gene>
<reference evidence="1 2" key="1">
    <citation type="submission" date="2016-08" db="EMBL/GenBank/DDBJ databases">
        <authorList>
            <person name="Loux V."/>
            <person name="Rue O."/>
        </authorList>
    </citation>
    <scope>NUCLEOTIDE SEQUENCE [LARGE SCALE GENOMIC DNA]</scope>
    <source>
        <strain evidence="1 2">AFSSA_08CEB44bac</strain>
    </source>
</reference>
<evidence type="ECO:0000313" key="1">
    <source>
        <dbReference type="EMBL" id="SCL88189.1"/>
    </source>
</evidence>
<dbReference type="Proteomes" id="UP000242164">
    <property type="component" value="Unassembled WGS sequence"/>
</dbReference>
<name>A0AAX2CEJ3_9BACI</name>
<organism evidence="1 2">
    <name type="scientific">Bacillus cytotoxicus</name>
    <dbReference type="NCBI Taxonomy" id="580165"/>
    <lineage>
        <taxon>Bacteria</taxon>
        <taxon>Bacillati</taxon>
        <taxon>Bacillota</taxon>
        <taxon>Bacilli</taxon>
        <taxon>Bacillales</taxon>
        <taxon>Bacillaceae</taxon>
        <taxon>Bacillus</taxon>
        <taxon>Bacillus cereus group</taxon>
    </lineage>
</organism>
<sequence>MNKEKLQNELQEAQETYIGRLFTLGGSILF</sequence>
<comment type="caution">
    <text evidence="1">The sequence shown here is derived from an EMBL/GenBank/DDBJ whole genome shotgun (WGS) entry which is preliminary data.</text>
</comment>
<accession>A0AAX2CEJ3</accession>
<dbReference type="EMBL" id="FMIK01000019">
    <property type="protein sequence ID" value="SCL88189.1"/>
    <property type="molecule type" value="Genomic_DNA"/>
</dbReference>
<dbReference type="AlphaFoldDB" id="A0AAX2CEJ3"/>
<evidence type="ECO:0000313" key="2">
    <source>
        <dbReference type="Proteomes" id="UP000242164"/>
    </source>
</evidence>
<protein>
    <submittedName>
        <fullName evidence="1">Uncharacterized protein</fullName>
    </submittedName>
</protein>
<proteinExistence type="predicted"/>